<accession>A0ABD5U451</accession>
<dbReference type="AlphaFoldDB" id="A0ABD5U451"/>
<dbReference type="EMBL" id="JBHSXM010000001">
    <property type="protein sequence ID" value="MFC6835169.1"/>
    <property type="molecule type" value="Genomic_DNA"/>
</dbReference>
<proteinExistence type="predicted"/>
<protein>
    <recommendedName>
        <fullName evidence="3">SAM-dependent methyltransferase</fullName>
    </recommendedName>
</protein>
<dbReference type="Proteomes" id="UP001596406">
    <property type="component" value="Unassembled WGS sequence"/>
</dbReference>
<dbReference type="RefSeq" id="WP_304446877.1">
    <property type="nucleotide sequence ID" value="NZ_JARRAH010000001.1"/>
</dbReference>
<evidence type="ECO:0008006" key="3">
    <source>
        <dbReference type="Google" id="ProtNLM"/>
    </source>
</evidence>
<gene>
    <name evidence="1" type="ORF">ACFQHK_01440</name>
</gene>
<organism evidence="1 2">
    <name type="scientific">Halomarina ordinaria</name>
    <dbReference type="NCBI Taxonomy" id="3033939"/>
    <lineage>
        <taxon>Archaea</taxon>
        <taxon>Methanobacteriati</taxon>
        <taxon>Methanobacteriota</taxon>
        <taxon>Stenosarchaea group</taxon>
        <taxon>Halobacteria</taxon>
        <taxon>Halobacteriales</taxon>
        <taxon>Natronomonadaceae</taxon>
        <taxon>Halomarina</taxon>
    </lineage>
</organism>
<evidence type="ECO:0000313" key="2">
    <source>
        <dbReference type="Proteomes" id="UP001596406"/>
    </source>
</evidence>
<name>A0ABD5U451_9EURY</name>
<comment type="caution">
    <text evidence="1">The sequence shown here is derived from an EMBL/GenBank/DDBJ whole genome shotgun (WGS) entry which is preliminary data.</text>
</comment>
<keyword evidence="2" id="KW-1185">Reference proteome</keyword>
<evidence type="ECO:0000313" key="1">
    <source>
        <dbReference type="EMBL" id="MFC6835169.1"/>
    </source>
</evidence>
<reference evidence="1 2" key="1">
    <citation type="journal article" date="2019" name="Int. J. Syst. Evol. Microbiol.">
        <title>The Global Catalogue of Microorganisms (GCM) 10K type strain sequencing project: providing services to taxonomists for standard genome sequencing and annotation.</title>
        <authorList>
            <consortium name="The Broad Institute Genomics Platform"/>
            <consortium name="The Broad Institute Genome Sequencing Center for Infectious Disease"/>
            <person name="Wu L."/>
            <person name="Ma J."/>
        </authorList>
    </citation>
    <scope>NUCLEOTIDE SEQUENCE [LARGE SCALE GENOMIC DNA]</scope>
    <source>
        <strain evidence="1 2">PSRA2</strain>
    </source>
</reference>
<sequence>MFDDTRATDEAVAEAYERRHADRTAARPLLDRLLARPSDDATRVLDVG</sequence>